<dbReference type="AlphaFoldDB" id="K6DQE8"/>
<dbReference type="OrthoDB" id="2060782at2"/>
<dbReference type="EMBL" id="AJLS01000038">
    <property type="protein sequence ID" value="EKN70423.1"/>
    <property type="molecule type" value="Genomic_DNA"/>
</dbReference>
<keyword evidence="1" id="KW-0472">Membrane</keyword>
<evidence type="ECO:0000313" key="2">
    <source>
        <dbReference type="EMBL" id="EKN70423.1"/>
    </source>
</evidence>
<feature type="transmembrane region" description="Helical" evidence="1">
    <location>
        <begin position="245"/>
        <end position="270"/>
    </location>
</feature>
<sequence>MRVIFYECKKAFTSLILIMLILIFTSFNIFTIFSNADFKEELKVANELAGTYGVKITDESLQKLKKDLQKDLIKLNQITRKHTNQQFSSVKEFFDSFHYKDRNLYSDGEWNTLTKFLLKEQYLSLAENIDSEYENMDWKQIAKTRTEMYGLSGSAEKTLQNEYDKLSKRFEEMKENGEHKEWFFIGEQYKMHSLLFRTIFGHMIFESMIIIVLATALITNFEFENKTHLVMYPTKRGRRLMKDKVVASLIVATAITALLILITLGTYFFVFDYSYLWGSSISSALNWEYTLPYIAWWNLSFLSFLFWSILLVYVCMLLFSIITFSISIIVKNSYFTFFIFAAFFAIALMVPGYMPTSSQMVITSSYTLSTLVLNPHMFFMGNAGLTMDKYYELITVVVWTLISMILCFYCLKRFNKQEIY</sequence>
<evidence type="ECO:0000256" key="1">
    <source>
        <dbReference type="SAM" id="Phobius"/>
    </source>
</evidence>
<dbReference type="Proteomes" id="UP000006316">
    <property type="component" value="Unassembled WGS sequence"/>
</dbReference>
<feature type="transmembrane region" description="Helical" evidence="1">
    <location>
        <begin position="199"/>
        <end position="221"/>
    </location>
</feature>
<keyword evidence="1" id="KW-0812">Transmembrane</keyword>
<feature type="transmembrane region" description="Helical" evidence="1">
    <location>
        <begin position="295"/>
        <end position="322"/>
    </location>
</feature>
<gene>
    <name evidence="2" type="ORF">BABA_05226</name>
</gene>
<keyword evidence="3" id="KW-1185">Reference proteome</keyword>
<proteinExistence type="predicted"/>
<organism evidence="2 3">
    <name type="scientific">Neobacillus bataviensis LMG 21833</name>
    <dbReference type="NCBI Taxonomy" id="1117379"/>
    <lineage>
        <taxon>Bacteria</taxon>
        <taxon>Bacillati</taxon>
        <taxon>Bacillota</taxon>
        <taxon>Bacilli</taxon>
        <taxon>Bacillales</taxon>
        <taxon>Bacillaceae</taxon>
        <taxon>Neobacillus</taxon>
    </lineage>
</organism>
<feature type="transmembrane region" description="Helical" evidence="1">
    <location>
        <begin position="12"/>
        <end position="33"/>
    </location>
</feature>
<dbReference type="RefSeq" id="WP_007084076.1">
    <property type="nucleotide sequence ID" value="NZ_AJLS01000038.1"/>
</dbReference>
<comment type="caution">
    <text evidence="2">The sequence shown here is derived from an EMBL/GenBank/DDBJ whole genome shotgun (WGS) entry which is preliminary data.</text>
</comment>
<accession>K6DQE8</accession>
<name>K6DQE8_9BACI</name>
<evidence type="ECO:0000313" key="3">
    <source>
        <dbReference type="Proteomes" id="UP000006316"/>
    </source>
</evidence>
<protein>
    <submittedName>
        <fullName evidence="2">Uncharacterized protein</fullName>
    </submittedName>
</protein>
<keyword evidence="1" id="KW-1133">Transmembrane helix</keyword>
<feature type="transmembrane region" description="Helical" evidence="1">
    <location>
        <begin position="390"/>
        <end position="411"/>
    </location>
</feature>
<feature type="transmembrane region" description="Helical" evidence="1">
    <location>
        <begin position="334"/>
        <end position="354"/>
    </location>
</feature>
<dbReference type="eggNOG" id="ENOG502Z7JR">
    <property type="taxonomic scope" value="Bacteria"/>
</dbReference>
<reference evidence="2 3" key="1">
    <citation type="journal article" date="2012" name="Front. Microbiol.">
        <title>Redundancy and modularity in membrane-associated dissimilatory nitrate reduction in Bacillus.</title>
        <authorList>
            <person name="Heylen K."/>
            <person name="Keltjens J."/>
        </authorList>
    </citation>
    <scope>NUCLEOTIDE SEQUENCE [LARGE SCALE GENOMIC DNA]</scope>
    <source>
        <strain evidence="3">LMG 21833T</strain>
    </source>
</reference>
<dbReference type="PATRIC" id="fig|1117379.3.peg.1090"/>
<dbReference type="STRING" id="1117379.BABA_05226"/>